<dbReference type="AlphaFoldDB" id="A0A2A9CUY2"/>
<dbReference type="InterPro" id="IPR011009">
    <property type="entry name" value="Kinase-like_dom_sf"/>
</dbReference>
<dbReference type="Gene3D" id="3.90.1200.10">
    <property type="match status" value="1"/>
</dbReference>
<keyword evidence="2" id="KW-0808">Transferase</keyword>
<feature type="domain" description="Aminoglycoside phosphotransferase" evidence="1">
    <location>
        <begin position="4"/>
        <end position="189"/>
    </location>
</feature>
<evidence type="ECO:0000259" key="1">
    <source>
        <dbReference type="Pfam" id="PF01636"/>
    </source>
</evidence>
<evidence type="ECO:0000313" key="3">
    <source>
        <dbReference type="Proteomes" id="UP000226079"/>
    </source>
</evidence>
<comment type="caution">
    <text evidence="2">The sequence shown here is derived from an EMBL/GenBank/DDBJ whole genome shotgun (WGS) entry which is preliminary data.</text>
</comment>
<dbReference type="InterPro" id="IPR002575">
    <property type="entry name" value="Aminoglycoside_PTrfase"/>
</dbReference>
<proteinExistence type="predicted"/>
<reference evidence="2 3" key="1">
    <citation type="submission" date="2017-10" db="EMBL/GenBank/DDBJ databases">
        <title>Sequencing the genomes of 1000 actinobacteria strains.</title>
        <authorList>
            <person name="Klenk H.-P."/>
        </authorList>
    </citation>
    <scope>NUCLEOTIDE SEQUENCE [LARGE SCALE GENOMIC DNA]</scope>
    <source>
        <strain evidence="2 3">DSM 15597</strain>
    </source>
</reference>
<dbReference type="OrthoDB" id="9797603at2"/>
<dbReference type="Proteomes" id="UP000226079">
    <property type="component" value="Unassembled WGS sequence"/>
</dbReference>
<gene>
    <name evidence="2" type="ORF">ATK74_2000</name>
</gene>
<keyword evidence="2" id="KW-0418">Kinase</keyword>
<evidence type="ECO:0000313" key="2">
    <source>
        <dbReference type="EMBL" id="PFG17430.1"/>
    </source>
</evidence>
<dbReference type="Pfam" id="PF01636">
    <property type="entry name" value="APH"/>
    <property type="match status" value="1"/>
</dbReference>
<dbReference type="EMBL" id="PDJC01000001">
    <property type="protein sequence ID" value="PFG17430.1"/>
    <property type="molecule type" value="Genomic_DNA"/>
</dbReference>
<accession>A0A2A9CUY2</accession>
<dbReference type="RefSeq" id="WP_098460858.1">
    <property type="nucleotide sequence ID" value="NZ_PDJC01000001.1"/>
</dbReference>
<name>A0A2A9CUY2_9ACTN</name>
<protein>
    <submittedName>
        <fullName evidence="2">Ser/Thr protein kinase RdoA (MazF antagonist)</fullName>
    </submittedName>
</protein>
<dbReference type="GO" id="GO:0016301">
    <property type="term" value="F:kinase activity"/>
    <property type="evidence" value="ECO:0007669"/>
    <property type="project" value="UniProtKB-KW"/>
</dbReference>
<dbReference type="SUPFAM" id="SSF56112">
    <property type="entry name" value="Protein kinase-like (PK-like)"/>
    <property type="match status" value="1"/>
</dbReference>
<organism evidence="2 3">
    <name type="scientific">Propionicimonas paludicola</name>
    <dbReference type="NCBI Taxonomy" id="185243"/>
    <lineage>
        <taxon>Bacteria</taxon>
        <taxon>Bacillati</taxon>
        <taxon>Actinomycetota</taxon>
        <taxon>Actinomycetes</taxon>
        <taxon>Propionibacteriales</taxon>
        <taxon>Nocardioidaceae</taxon>
        <taxon>Propionicimonas</taxon>
    </lineage>
</organism>
<keyword evidence="3" id="KW-1185">Reference proteome</keyword>
<sequence>MTTEKIGRGRTSDVYTYGEDRAIKLYPPSEDRAGIEQEAKAATLVHQLGVPSVRCDGLTEVEGLLGIIFERIEGPSFNEVAEKDLRKFGQVCRDLADCHAQMHAAHTTELPDIRDLAIGMLEAAPLDQLSDDERTALTAHLKSLPEGDSVLHLDYHPQNVFHHRDGWAIIDWHSACRGPAAADVAMSALLMSEVELFPGTPPLKLLLYQIVRGLMRRLYLARYFATTELTRGEVDAWMTCARVLRLGLLNIESERGRLLRRVQTAVKVMAA</sequence>